<dbReference type="GO" id="GO:0005634">
    <property type="term" value="C:nucleus"/>
    <property type="evidence" value="ECO:0007669"/>
    <property type="project" value="UniProtKB-SubCell"/>
</dbReference>
<dbReference type="AlphaFoldDB" id="A0A8H2W2T0"/>
<evidence type="ECO:0000256" key="3">
    <source>
        <dbReference type="ARBA" id="ARBA00022490"/>
    </source>
</evidence>
<dbReference type="GO" id="GO:0043161">
    <property type="term" value="P:proteasome-mediated ubiquitin-dependent protein catabolic process"/>
    <property type="evidence" value="ECO:0007669"/>
    <property type="project" value="TreeGrafter"/>
</dbReference>
<dbReference type="OrthoDB" id="5559898at2759"/>
<protein>
    <submittedName>
        <fullName evidence="7">1efa7c44-e461-4426-b87d-424147c100c9</fullName>
    </submittedName>
</protein>
<feature type="region of interest" description="Disordered" evidence="6">
    <location>
        <begin position="708"/>
        <end position="735"/>
    </location>
</feature>
<sequence>MARSLATQRWPALIRNARTTTEQIANLRALKNEIVGHAPKKEMAVTMGLVEPVVRISFNKFNSRNQDWKAHDHSYAIRPLEEEEMVRLQALQVLGSLAYGGPAFLAPLHYGSALPAILSNLCPISNPPQIVLAALRALSNLAESAMLATSTHPITIKSLAAALFVRPHLASLTRIISQTSSSHIIQNQISLAATLIARICRQESYQQSLATSGVLDALAVRLASFVVAQGLVVPGADIIAHREAAWNTFNTGSLSSRQSQLSAIDYLLPIVPQYPVKSAQASAFPPLGSSGSREPLNGRGKSTSTSIWSEPPPERNGSPQESQAALEDPETPLVAYLIFIMRSREGEERLMASYLLTVLFRAGLINKAREPALGLLVVPLLVQMLGEEATQVKSKDISCDHESLRRTPSKATFQSKAMTKLSKLIKLSYEPVPESVNAQHWSPIKPNAEEDYVEQTPSSRLGDPGQSALLVHKIKVRESVLRAIASLIPFKEEHRKSVVDNGIIPYIVESLNPNPQKPSTKVNEKGDKAEKKNDSSNPEVKQEGYGINPVGVLIAACTATRALARSVCILRTTLIDNGVVAPIFPLLSHQDIEVQIAATAAVCNLLTDVAPMRESFMEHGVLKILCGQAHSANAKLRLNATWALKHFVLGVGNETKRACLEELGSGWLDRLICNDTEDEALLKENNYNQNTASGVDDAMDEDVEMDQFETPTGGSLSAHNNSRPSSSRSKSLQQAEAKLAALREAELNPAKRARKDDLAVQEQGLDFIRNLISSAGSGHSNSAENTEMIDYLFSSLGQDRVFEILASKLRPKIINRPSNSTSRGSSTSEAKVIPPQPEIIVAVVYILVHMAASIPQHRQIVIAQTELLKLLVPHFNNPAFEVRVAMCFLIANLTWVDDSNDGPACAQRVHSLKQLGILQKIENLEHDPELDVRERAKVAIWQMKAPVFNN</sequence>
<reference evidence="7" key="1">
    <citation type="submission" date="2020-10" db="EMBL/GenBank/DDBJ databases">
        <authorList>
            <person name="Kusch S."/>
        </authorList>
    </citation>
    <scope>NUCLEOTIDE SEQUENCE</scope>
    <source>
        <strain evidence="7">SwB9</strain>
    </source>
</reference>
<keyword evidence="5" id="KW-0539">Nucleus</keyword>
<keyword evidence="3" id="KW-0963">Cytoplasm</keyword>
<comment type="subcellular location">
    <subcellularLocation>
        <location evidence="2">Cytoplasm</location>
    </subcellularLocation>
    <subcellularLocation>
        <location evidence="1">Nucleus</location>
    </subcellularLocation>
</comment>
<feature type="region of interest" description="Disordered" evidence="6">
    <location>
        <begin position="514"/>
        <end position="542"/>
    </location>
</feature>
<dbReference type="FunFam" id="1.25.10.10:FF:000460">
    <property type="entry name" value="Armadillo repeat protein"/>
    <property type="match status" value="1"/>
</dbReference>
<dbReference type="GO" id="GO:0034657">
    <property type="term" value="C:GID complex"/>
    <property type="evidence" value="ECO:0007669"/>
    <property type="project" value="TreeGrafter"/>
</dbReference>
<feature type="compositionally biased region" description="Low complexity" evidence="6">
    <location>
        <begin position="715"/>
        <end position="735"/>
    </location>
</feature>
<evidence type="ECO:0000313" key="8">
    <source>
        <dbReference type="Proteomes" id="UP000624404"/>
    </source>
</evidence>
<evidence type="ECO:0000256" key="2">
    <source>
        <dbReference type="ARBA" id="ARBA00004496"/>
    </source>
</evidence>
<dbReference type="InterPro" id="IPR011989">
    <property type="entry name" value="ARM-like"/>
</dbReference>
<dbReference type="PANTHER" id="PTHR15651">
    <property type="entry name" value="ARMADILLO REPEAT-CONTAINING PROTEIN 8"/>
    <property type="match status" value="1"/>
</dbReference>
<organism evidence="7 8">
    <name type="scientific">Sclerotinia trifoliorum</name>
    <dbReference type="NCBI Taxonomy" id="28548"/>
    <lineage>
        <taxon>Eukaryota</taxon>
        <taxon>Fungi</taxon>
        <taxon>Dikarya</taxon>
        <taxon>Ascomycota</taxon>
        <taxon>Pezizomycotina</taxon>
        <taxon>Leotiomycetes</taxon>
        <taxon>Helotiales</taxon>
        <taxon>Sclerotiniaceae</taxon>
        <taxon>Sclerotinia</taxon>
    </lineage>
</organism>
<feature type="region of interest" description="Disordered" evidence="6">
    <location>
        <begin position="285"/>
        <end position="327"/>
    </location>
</feature>
<keyword evidence="8" id="KW-1185">Reference proteome</keyword>
<dbReference type="GO" id="GO:0005737">
    <property type="term" value="C:cytoplasm"/>
    <property type="evidence" value="ECO:0007669"/>
    <property type="project" value="UniProtKB-SubCell"/>
</dbReference>
<evidence type="ECO:0000313" key="7">
    <source>
        <dbReference type="EMBL" id="CAD6449758.1"/>
    </source>
</evidence>
<keyword evidence="4" id="KW-0677">Repeat</keyword>
<dbReference type="InterPro" id="IPR016024">
    <property type="entry name" value="ARM-type_fold"/>
</dbReference>
<evidence type="ECO:0000256" key="6">
    <source>
        <dbReference type="SAM" id="MobiDB-lite"/>
    </source>
</evidence>
<gene>
    <name evidence="7" type="ORF">SCLTRI_LOCUS9238</name>
</gene>
<feature type="compositionally biased region" description="Basic and acidic residues" evidence="6">
    <location>
        <begin position="522"/>
        <end position="534"/>
    </location>
</feature>
<dbReference type="PANTHER" id="PTHR15651:SF7">
    <property type="entry name" value="ARMADILLO REPEAT-CONTAINING PROTEIN 8"/>
    <property type="match status" value="1"/>
</dbReference>
<dbReference type="InterPro" id="IPR000225">
    <property type="entry name" value="Armadillo"/>
</dbReference>
<evidence type="ECO:0000256" key="4">
    <source>
        <dbReference type="ARBA" id="ARBA00022737"/>
    </source>
</evidence>
<name>A0A8H2W2T0_9HELO</name>
<dbReference type="SUPFAM" id="SSF48371">
    <property type="entry name" value="ARM repeat"/>
    <property type="match status" value="2"/>
</dbReference>
<dbReference type="Gene3D" id="1.25.10.10">
    <property type="entry name" value="Leucine-rich Repeat Variant"/>
    <property type="match status" value="3"/>
</dbReference>
<evidence type="ECO:0000256" key="1">
    <source>
        <dbReference type="ARBA" id="ARBA00004123"/>
    </source>
</evidence>
<dbReference type="Proteomes" id="UP000624404">
    <property type="component" value="Unassembled WGS sequence"/>
</dbReference>
<dbReference type="InterPro" id="IPR038739">
    <property type="entry name" value="ARMC8/Vid28"/>
</dbReference>
<evidence type="ECO:0000256" key="5">
    <source>
        <dbReference type="ARBA" id="ARBA00023242"/>
    </source>
</evidence>
<dbReference type="EMBL" id="CAJHIA010000034">
    <property type="protein sequence ID" value="CAD6449758.1"/>
    <property type="molecule type" value="Genomic_DNA"/>
</dbReference>
<dbReference type="SMART" id="SM00185">
    <property type="entry name" value="ARM"/>
    <property type="match status" value="5"/>
</dbReference>
<accession>A0A8H2W2T0</accession>
<proteinExistence type="predicted"/>
<comment type="caution">
    <text evidence="7">The sequence shown here is derived from an EMBL/GenBank/DDBJ whole genome shotgun (WGS) entry which is preliminary data.</text>
</comment>